<sequence>MSLSRCVVSALRTRQLLQRAIFPVTTLADVSKRDEVGWRSGVNLTTIQGDVVGVRQYSKRAHVRRHKTKSSSSSSSDSSDSDRKSGSGKKGKSGQTSFWRKKMRTHHQMLDINKDGVVSWDDFETLISKFKELGHLSPKEVANFTDVLRHVWEEEWGASGDPYIFIGQEQFLAQMEHVVNTKDLRKRVAKPLPYFFMAVDRDGSGEISIEEFKMFYACLGLSEEVAAESFAAIDKNSDGRLSMKEFVKLGREFFLSEDETRPSKLFWGPLSD</sequence>
<dbReference type="SUPFAM" id="SSF47473">
    <property type="entry name" value="EF-hand"/>
    <property type="match status" value="1"/>
</dbReference>
<dbReference type="CDD" id="cd00051">
    <property type="entry name" value="EFh"/>
    <property type="match status" value="1"/>
</dbReference>
<dbReference type="Gene3D" id="1.10.238.10">
    <property type="entry name" value="EF-hand"/>
    <property type="match status" value="1"/>
</dbReference>
<evidence type="ECO:0000259" key="3">
    <source>
        <dbReference type="PROSITE" id="PS50222"/>
    </source>
</evidence>
<dbReference type="GO" id="GO:0005509">
    <property type="term" value="F:calcium ion binding"/>
    <property type="evidence" value="ECO:0007669"/>
    <property type="project" value="InterPro"/>
</dbReference>
<feature type="domain" description="EF-hand" evidence="3">
    <location>
        <begin position="98"/>
        <end position="133"/>
    </location>
</feature>
<feature type="region of interest" description="Disordered" evidence="2">
    <location>
        <begin position="58"/>
        <end position="100"/>
    </location>
</feature>
<dbReference type="SMART" id="SM00054">
    <property type="entry name" value="EFh"/>
    <property type="match status" value="3"/>
</dbReference>
<name>A0AAE1BSF3_PETCI</name>
<dbReference type="EMBL" id="JAWQEG010006716">
    <property type="protein sequence ID" value="KAK3854080.1"/>
    <property type="molecule type" value="Genomic_DNA"/>
</dbReference>
<dbReference type="Proteomes" id="UP001286313">
    <property type="component" value="Unassembled WGS sequence"/>
</dbReference>
<comment type="caution">
    <text evidence="4">The sequence shown here is derived from an EMBL/GenBank/DDBJ whole genome shotgun (WGS) entry which is preliminary data.</text>
</comment>
<dbReference type="Pfam" id="PF13202">
    <property type="entry name" value="EF-hand_5"/>
    <property type="match status" value="1"/>
</dbReference>
<evidence type="ECO:0000313" key="4">
    <source>
        <dbReference type="EMBL" id="KAK3854080.1"/>
    </source>
</evidence>
<keyword evidence="5" id="KW-1185">Reference proteome</keyword>
<feature type="domain" description="EF-hand" evidence="3">
    <location>
        <begin position="187"/>
        <end position="222"/>
    </location>
</feature>
<feature type="domain" description="EF-hand" evidence="3">
    <location>
        <begin position="223"/>
        <end position="256"/>
    </location>
</feature>
<dbReference type="InterPro" id="IPR018247">
    <property type="entry name" value="EF_Hand_1_Ca_BS"/>
</dbReference>
<organism evidence="4 5">
    <name type="scientific">Petrolisthes cinctipes</name>
    <name type="common">Flat porcelain crab</name>
    <dbReference type="NCBI Taxonomy" id="88211"/>
    <lineage>
        <taxon>Eukaryota</taxon>
        <taxon>Metazoa</taxon>
        <taxon>Ecdysozoa</taxon>
        <taxon>Arthropoda</taxon>
        <taxon>Crustacea</taxon>
        <taxon>Multicrustacea</taxon>
        <taxon>Malacostraca</taxon>
        <taxon>Eumalacostraca</taxon>
        <taxon>Eucarida</taxon>
        <taxon>Decapoda</taxon>
        <taxon>Pleocyemata</taxon>
        <taxon>Anomura</taxon>
        <taxon>Galatheoidea</taxon>
        <taxon>Porcellanidae</taxon>
        <taxon>Petrolisthes</taxon>
    </lineage>
</organism>
<dbReference type="InterPro" id="IPR002048">
    <property type="entry name" value="EF_hand_dom"/>
</dbReference>
<keyword evidence="1" id="KW-0106">Calcium</keyword>
<evidence type="ECO:0000313" key="5">
    <source>
        <dbReference type="Proteomes" id="UP001286313"/>
    </source>
</evidence>
<dbReference type="PROSITE" id="PS50222">
    <property type="entry name" value="EF_HAND_2"/>
    <property type="match status" value="3"/>
</dbReference>
<dbReference type="AlphaFoldDB" id="A0AAE1BSF3"/>
<protein>
    <recommendedName>
        <fullName evidence="3">EF-hand domain-containing protein</fullName>
    </recommendedName>
</protein>
<proteinExistence type="predicted"/>
<dbReference type="InterPro" id="IPR011992">
    <property type="entry name" value="EF-hand-dom_pair"/>
</dbReference>
<feature type="compositionally biased region" description="Basic residues" evidence="2">
    <location>
        <begin position="58"/>
        <end position="69"/>
    </location>
</feature>
<evidence type="ECO:0000256" key="2">
    <source>
        <dbReference type="SAM" id="MobiDB-lite"/>
    </source>
</evidence>
<dbReference type="Pfam" id="PF13499">
    <property type="entry name" value="EF-hand_7"/>
    <property type="match status" value="1"/>
</dbReference>
<evidence type="ECO:0000256" key="1">
    <source>
        <dbReference type="ARBA" id="ARBA00022837"/>
    </source>
</evidence>
<accession>A0AAE1BSF3</accession>
<gene>
    <name evidence="4" type="ORF">Pcinc_039413</name>
</gene>
<reference evidence="4" key="1">
    <citation type="submission" date="2023-10" db="EMBL/GenBank/DDBJ databases">
        <title>Genome assemblies of two species of porcelain crab, Petrolisthes cinctipes and Petrolisthes manimaculis (Anomura: Porcellanidae).</title>
        <authorList>
            <person name="Angst P."/>
        </authorList>
    </citation>
    <scope>NUCLEOTIDE SEQUENCE</scope>
    <source>
        <strain evidence="4">PB745_01</strain>
        <tissue evidence="4">Gill</tissue>
    </source>
</reference>
<dbReference type="PROSITE" id="PS00018">
    <property type="entry name" value="EF_HAND_1"/>
    <property type="match status" value="3"/>
</dbReference>